<feature type="coiled-coil region" evidence="1">
    <location>
        <begin position="884"/>
        <end position="918"/>
    </location>
</feature>
<dbReference type="OrthoDB" id="2249524at2759"/>
<feature type="coiled-coil region" evidence="1">
    <location>
        <begin position="339"/>
        <end position="486"/>
    </location>
</feature>
<keyword evidence="5" id="KW-1185">Reference proteome</keyword>
<gene>
    <name evidence="4" type="ORF">INT46_004305</name>
</gene>
<comment type="caution">
    <text evidence="4">The sequence shown here is derived from an EMBL/GenBank/DDBJ whole genome shotgun (WGS) entry which is preliminary data.</text>
</comment>
<feature type="domain" description="PH" evidence="3">
    <location>
        <begin position="219"/>
        <end position="322"/>
    </location>
</feature>
<feature type="compositionally biased region" description="Low complexity" evidence="2">
    <location>
        <begin position="83"/>
        <end position="94"/>
    </location>
</feature>
<evidence type="ECO:0000256" key="1">
    <source>
        <dbReference type="SAM" id="Coils"/>
    </source>
</evidence>
<accession>A0A8H7QG20</accession>
<dbReference type="Gene3D" id="2.30.29.30">
    <property type="entry name" value="Pleckstrin-homology domain (PH domain)/Phosphotyrosine-binding domain (PTB)"/>
    <property type="match status" value="1"/>
</dbReference>
<dbReference type="EMBL" id="JAEPRC010000753">
    <property type="protein sequence ID" value="KAG2192134.1"/>
    <property type="molecule type" value="Genomic_DNA"/>
</dbReference>
<evidence type="ECO:0000313" key="5">
    <source>
        <dbReference type="Proteomes" id="UP000650833"/>
    </source>
</evidence>
<dbReference type="SMART" id="SM00233">
    <property type="entry name" value="PH"/>
    <property type="match status" value="1"/>
</dbReference>
<dbReference type="SUPFAM" id="SSF50729">
    <property type="entry name" value="PH domain-like"/>
    <property type="match status" value="1"/>
</dbReference>
<feature type="compositionally biased region" description="Low complexity" evidence="2">
    <location>
        <begin position="639"/>
        <end position="657"/>
    </location>
</feature>
<dbReference type="CDD" id="cd00821">
    <property type="entry name" value="PH"/>
    <property type="match status" value="1"/>
</dbReference>
<dbReference type="InterPro" id="IPR001849">
    <property type="entry name" value="PH_domain"/>
</dbReference>
<dbReference type="PROSITE" id="PS50003">
    <property type="entry name" value="PH_DOMAIN"/>
    <property type="match status" value="1"/>
</dbReference>
<proteinExistence type="predicted"/>
<feature type="compositionally biased region" description="Low complexity" evidence="2">
    <location>
        <begin position="1123"/>
        <end position="1133"/>
    </location>
</feature>
<evidence type="ECO:0000259" key="3">
    <source>
        <dbReference type="PROSITE" id="PS50003"/>
    </source>
</evidence>
<name>A0A8H7QG20_9FUNG</name>
<evidence type="ECO:0000313" key="4">
    <source>
        <dbReference type="EMBL" id="KAG2192134.1"/>
    </source>
</evidence>
<feature type="region of interest" description="Disordered" evidence="2">
    <location>
        <begin position="1"/>
        <end position="126"/>
    </location>
</feature>
<protein>
    <recommendedName>
        <fullName evidence="3">PH domain-containing protein</fullName>
    </recommendedName>
</protein>
<evidence type="ECO:0000256" key="2">
    <source>
        <dbReference type="SAM" id="MobiDB-lite"/>
    </source>
</evidence>
<dbReference type="AlphaFoldDB" id="A0A8H7QG20"/>
<feature type="coiled-coil region" evidence="1">
    <location>
        <begin position="775"/>
        <end position="802"/>
    </location>
</feature>
<dbReference type="InterPro" id="IPR011993">
    <property type="entry name" value="PH-like_dom_sf"/>
</dbReference>
<keyword evidence="1" id="KW-0175">Coiled coil</keyword>
<feature type="compositionally biased region" description="Low complexity" evidence="2">
    <location>
        <begin position="101"/>
        <end position="112"/>
    </location>
</feature>
<feature type="region of interest" description="Disordered" evidence="2">
    <location>
        <begin position="1024"/>
        <end position="1048"/>
    </location>
</feature>
<dbReference type="Proteomes" id="UP000650833">
    <property type="component" value="Unassembled WGS sequence"/>
</dbReference>
<feature type="region of interest" description="Disordered" evidence="2">
    <location>
        <begin position="638"/>
        <end position="668"/>
    </location>
</feature>
<sequence length="1171" mass="134233">MNSSKESIARPRSNLGVRTDWRSRPVSPSNSSTADYKRSASPIPDSLSSAGSDSRHTSKYGRRPLPSTTTSSTSGAGQSVAALQQHHQWLMQQQDANAAPSSTSRNSYRSVSPVPNGTRSGRPMEGNNIRQIKQPQQYNAPVTNSNNINNHSNEDDDVVFDEVDDEDEGDDVEEERMVIIQDVRARSPSINRGSGGSIMSVQPAPSFYHTSPSGLQEFKIVKEGWLYKKNGLMQWKAVYAVAKHGNAVKPGGLYLYKDIKCTNHIQTYDMSEVLEISPRAQDYKQGIKWEIRMLVKRDDVILATDDMLSRKDWVDSLTSLMGKVSIATQNELTSRIHSSEQMNRDLQGVAEELDSENSKLKEQLQTLKDSVAKKERFYQQELLNRENELKEAIVKKERTFQQELQDREDELNIEMDRQRQALETKCEIFEREALQWRSKYSELEKKSSTRQQPVDNDKIELLEMEVRKWRNRVDDLEHQQKQIEYRNISSKSRSPRTNDLFENSDALKETMSDVKFNLQVLRDQIKNSSEGPLLDIKSSVNNLCDALDDAKIGWNDLQSDIIKFLETEKDDADIKDAKQKHMMELLRNEFVDLRQELVGASANDDDENELEHKLPSLSEKFDILIQMVENVQIGQSRLSSSMMDNNSASSASSSSDSGMPSTPPLSYADKDSELFKAVTSQQKQLSEWIEESREFQNSTLTTIESNMRQSRSLPSVPTDISRLHEKITQTIEAAMSEINKNQQQGQEEQGKNIKVIGNYLQLISNDIQESAIPDLSALSQQLEDVVDRLNSTEERLSMLNETSSSMSMSHQQEDSMNFRNMPPPTESSVATSDDDKLSQLYSFVKNTERFMERSLRILSQYGSNPNGMEETIRRAVKGASKTHSEELLNIQEQHKNEREVIEKKMQRYEENARGYFEKSMEKMHTDLHEFTGVMYEMLERLVLKALEQTSSNNSFDNEQDHPQQQQQQKSIQNVVELYGKLSGLNQVLKAEITRLSQEKEELESTVKSMKKTSKDLERQIEKQNQQLQTVKSEYERAQRDVQKSRHENTNDMITKELEPLMQQIAKLRKMAAVNDELSENINSNREKQPARSKSPLPSPRYNTEEDDDDKLRFPSMNMRTRRSSFTSQFSDNSSDNKHYDQQSIKSPLIGSRDRPRGRSPLASYLERNNKQ</sequence>
<feature type="region of interest" description="Disordered" evidence="2">
    <location>
        <begin position="1079"/>
        <end position="1171"/>
    </location>
</feature>
<reference evidence="4" key="1">
    <citation type="submission" date="2020-12" db="EMBL/GenBank/DDBJ databases">
        <title>Metabolic potential, ecology and presence of endohyphal bacteria is reflected in genomic diversity of Mucoromycotina.</title>
        <authorList>
            <person name="Muszewska A."/>
            <person name="Okrasinska A."/>
            <person name="Steczkiewicz K."/>
            <person name="Drgas O."/>
            <person name="Orlowska M."/>
            <person name="Perlinska-Lenart U."/>
            <person name="Aleksandrzak-Piekarczyk T."/>
            <person name="Szatraj K."/>
            <person name="Zielenkiewicz U."/>
            <person name="Pilsyk S."/>
            <person name="Malc E."/>
            <person name="Mieczkowski P."/>
            <person name="Kruszewska J.S."/>
            <person name="Biernat P."/>
            <person name="Pawlowska J."/>
        </authorList>
    </citation>
    <scope>NUCLEOTIDE SEQUENCE</scope>
    <source>
        <strain evidence="4">CBS 226.32</strain>
    </source>
</reference>
<feature type="compositionally biased region" description="Basic and acidic residues" evidence="2">
    <location>
        <begin position="1032"/>
        <end position="1048"/>
    </location>
</feature>
<organism evidence="4 5">
    <name type="scientific">Mucor plumbeus</name>
    <dbReference type="NCBI Taxonomy" id="97098"/>
    <lineage>
        <taxon>Eukaryota</taxon>
        <taxon>Fungi</taxon>
        <taxon>Fungi incertae sedis</taxon>
        <taxon>Mucoromycota</taxon>
        <taxon>Mucoromycotina</taxon>
        <taxon>Mucoromycetes</taxon>
        <taxon>Mucorales</taxon>
        <taxon>Mucorineae</taxon>
        <taxon>Mucoraceae</taxon>
        <taxon>Mucor</taxon>
    </lineage>
</organism>